<dbReference type="Pfam" id="PF06985">
    <property type="entry name" value="HET"/>
    <property type="match status" value="1"/>
</dbReference>
<feature type="domain" description="Heterokaryon incompatibility" evidence="2">
    <location>
        <begin position="276"/>
        <end position="419"/>
    </location>
</feature>
<feature type="transmembrane region" description="Helical" evidence="1">
    <location>
        <begin position="51"/>
        <end position="70"/>
    </location>
</feature>
<evidence type="ECO:0000313" key="4">
    <source>
        <dbReference type="Proteomes" id="UP001396898"/>
    </source>
</evidence>
<evidence type="ECO:0000256" key="1">
    <source>
        <dbReference type="SAM" id="Phobius"/>
    </source>
</evidence>
<dbReference type="InterPro" id="IPR010730">
    <property type="entry name" value="HET"/>
</dbReference>
<dbReference type="Proteomes" id="UP001396898">
    <property type="component" value="Unassembled WGS sequence"/>
</dbReference>
<evidence type="ECO:0000313" key="3">
    <source>
        <dbReference type="EMBL" id="KAK8018426.1"/>
    </source>
</evidence>
<reference evidence="3 4" key="1">
    <citation type="submission" date="2023-01" db="EMBL/GenBank/DDBJ databases">
        <title>Analysis of 21 Apiospora genomes using comparative genomics revels a genus with tremendous synthesis potential of carbohydrate active enzymes and secondary metabolites.</title>
        <authorList>
            <person name="Sorensen T."/>
        </authorList>
    </citation>
    <scope>NUCLEOTIDE SEQUENCE [LARGE SCALE GENOMIC DNA]</scope>
    <source>
        <strain evidence="3 4">CBS 20057</strain>
    </source>
</reference>
<keyword evidence="1" id="KW-0812">Transmembrane</keyword>
<dbReference type="PANTHER" id="PTHR33112">
    <property type="entry name" value="DOMAIN PROTEIN, PUTATIVE-RELATED"/>
    <property type="match status" value="1"/>
</dbReference>
<keyword evidence="1" id="KW-1133">Transmembrane helix</keyword>
<gene>
    <name evidence="3" type="ORF">PG991_007616</name>
</gene>
<comment type="caution">
    <text evidence="3">The sequence shown here is derived from an EMBL/GenBank/DDBJ whole genome shotgun (WGS) entry which is preliminary data.</text>
</comment>
<keyword evidence="4" id="KW-1185">Reference proteome</keyword>
<sequence>MGSLFRQVSYPITSTILGGYSQKPRFTILSNLLFYATLYVLAWPGKTWFRCFVILLSPLLSAALMLRFLLVRHITEYMFDPIPPQIEPPSSSNRFCQVCRSTILTRLKVESGYISDSAKFPHHRRIRSLRKSATEGCRICSTLWHHLTLLKLKPTLGGYFNWRHATKFKGQYDCLLIHTKWARKLCAFGVLQDARLRDGLGGIYPMPMPKETFSGHTGSESSLMTAYGWYSKCLQEHPGCCAEGNPNFRPSRLLYLADYDNVILRTHSEYPEKLTYMTLSHCWGGAQFTRLQRNHEESFRQGIPRDSLPQTFQDAILISKRLGSEYLWIDSLCIIQDSLDDWTTESASMGDVYRNSMCNIAATDSSDSQEGCLFSRNPRIIQLERLPQSPTLEEDLYIFNMGNCEGKHELYTRAWVLQEALLAPRTLDCGRSQLFWRCDAMKASEEFPEGFPLIMGQGLVHPANSSFNNFRIKSLSSMRDDIKKWEGRKIQREEWVEEARARLGGKDPDMLRRIESYCKEPCDDSPGDHWNSIVELYSGMSLSVEADRLVAIAGVLDTFRPWLGEYWAGLWQNLMPGQLLWCIKLEASLPHLPHGSKRLAIQVPSWSWMSVAGEVSYRK</sequence>
<proteinExistence type="predicted"/>
<dbReference type="PANTHER" id="PTHR33112:SF16">
    <property type="entry name" value="HETEROKARYON INCOMPATIBILITY DOMAIN-CONTAINING PROTEIN"/>
    <property type="match status" value="1"/>
</dbReference>
<accession>A0ABR1RV44</accession>
<organism evidence="3 4">
    <name type="scientific">Apiospora marii</name>
    <dbReference type="NCBI Taxonomy" id="335849"/>
    <lineage>
        <taxon>Eukaryota</taxon>
        <taxon>Fungi</taxon>
        <taxon>Dikarya</taxon>
        <taxon>Ascomycota</taxon>
        <taxon>Pezizomycotina</taxon>
        <taxon>Sordariomycetes</taxon>
        <taxon>Xylariomycetidae</taxon>
        <taxon>Amphisphaeriales</taxon>
        <taxon>Apiosporaceae</taxon>
        <taxon>Apiospora</taxon>
    </lineage>
</organism>
<dbReference type="EMBL" id="JAQQWI010000010">
    <property type="protein sequence ID" value="KAK8018426.1"/>
    <property type="molecule type" value="Genomic_DNA"/>
</dbReference>
<name>A0ABR1RV44_9PEZI</name>
<evidence type="ECO:0000259" key="2">
    <source>
        <dbReference type="Pfam" id="PF06985"/>
    </source>
</evidence>
<keyword evidence="1" id="KW-0472">Membrane</keyword>
<feature type="transmembrane region" description="Helical" evidence="1">
    <location>
        <begin position="26"/>
        <end position="44"/>
    </location>
</feature>
<protein>
    <submittedName>
        <fullName evidence="3">Heterokaryon incompatibility protein-domain-containing protein</fullName>
    </submittedName>
</protein>